<name>A0AAD6YB12_9AGAR</name>
<dbReference type="EMBL" id="JARJCW010000031">
    <property type="protein sequence ID" value="KAJ7209221.1"/>
    <property type="molecule type" value="Genomic_DNA"/>
</dbReference>
<evidence type="ECO:0000313" key="2">
    <source>
        <dbReference type="EMBL" id="KAJ7209221.1"/>
    </source>
</evidence>
<dbReference type="AlphaFoldDB" id="A0AAD6YB12"/>
<evidence type="ECO:0000313" key="3">
    <source>
        <dbReference type="Proteomes" id="UP001219525"/>
    </source>
</evidence>
<reference evidence="2" key="1">
    <citation type="submission" date="2023-03" db="EMBL/GenBank/DDBJ databases">
        <title>Massive genome expansion in bonnet fungi (Mycena s.s.) driven by repeated elements and novel gene families across ecological guilds.</title>
        <authorList>
            <consortium name="Lawrence Berkeley National Laboratory"/>
            <person name="Harder C.B."/>
            <person name="Miyauchi S."/>
            <person name="Viragh M."/>
            <person name="Kuo A."/>
            <person name="Thoen E."/>
            <person name="Andreopoulos B."/>
            <person name="Lu D."/>
            <person name="Skrede I."/>
            <person name="Drula E."/>
            <person name="Henrissat B."/>
            <person name="Morin E."/>
            <person name="Kohler A."/>
            <person name="Barry K."/>
            <person name="LaButti K."/>
            <person name="Morin E."/>
            <person name="Salamov A."/>
            <person name="Lipzen A."/>
            <person name="Mereny Z."/>
            <person name="Hegedus B."/>
            <person name="Baldrian P."/>
            <person name="Stursova M."/>
            <person name="Weitz H."/>
            <person name="Taylor A."/>
            <person name="Grigoriev I.V."/>
            <person name="Nagy L.G."/>
            <person name="Martin F."/>
            <person name="Kauserud H."/>
        </authorList>
    </citation>
    <scope>NUCLEOTIDE SEQUENCE</scope>
    <source>
        <strain evidence="2">9144</strain>
    </source>
</reference>
<feature type="region of interest" description="Disordered" evidence="1">
    <location>
        <begin position="172"/>
        <end position="232"/>
    </location>
</feature>
<organism evidence="2 3">
    <name type="scientific">Mycena pura</name>
    <dbReference type="NCBI Taxonomy" id="153505"/>
    <lineage>
        <taxon>Eukaryota</taxon>
        <taxon>Fungi</taxon>
        <taxon>Dikarya</taxon>
        <taxon>Basidiomycota</taxon>
        <taxon>Agaricomycotina</taxon>
        <taxon>Agaricomycetes</taxon>
        <taxon>Agaricomycetidae</taxon>
        <taxon>Agaricales</taxon>
        <taxon>Marasmiineae</taxon>
        <taxon>Mycenaceae</taxon>
        <taxon>Mycena</taxon>
    </lineage>
</organism>
<accession>A0AAD6YB12</accession>
<sequence length="232" mass="25783">MRRGEGIPRLEYPEPLLRWAEGRETPHGRATGCTWSGGGVEDVLIDDGHGRQVRALRWLGDVPTVRYRSAIRVRPMDQDVREALGCIGLRDGVAGAPPSSTRSWLGRMHRWGCGQRTRIVEGRRLDAQRPARDGVAGARLLPQDGLGRQEHRTEVGRVGLFAAFLLGYRDTAKRQGEKGTQDGQGPRGRSFTSLDRPQLRRTSTRDGSQMPQVRSRKDAEVLCARGSVEDNI</sequence>
<proteinExistence type="predicted"/>
<keyword evidence="3" id="KW-1185">Reference proteome</keyword>
<evidence type="ECO:0000256" key="1">
    <source>
        <dbReference type="SAM" id="MobiDB-lite"/>
    </source>
</evidence>
<gene>
    <name evidence="2" type="ORF">GGX14DRAFT_632452</name>
</gene>
<comment type="caution">
    <text evidence="2">The sequence shown here is derived from an EMBL/GenBank/DDBJ whole genome shotgun (WGS) entry which is preliminary data.</text>
</comment>
<dbReference type="Proteomes" id="UP001219525">
    <property type="component" value="Unassembled WGS sequence"/>
</dbReference>
<protein>
    <submittedName>
        <fullName evidence="2">Uncharacterized protein</fullName>
    </submittedName>
</protein>